<name>A0A814QN91_9BILA</name>
<dbReference type="Proteomes" id="UP000663877">
    <property type="component" value="Unassembled WGS sequence"/>
</dbReference>
<evidence type="ECO:0000313" key="11">
    <source>
        <dbReference type="EMBL" id="CAF1592608.1"/>
    </source>
</evidence>
<evidence type="ECO:0000256" key="2">
    <source>
        <dbReference type="ARBA" id="ARBA00022692"/>
    </source>
</evidence>
<dbReference type="PROSITE" id="PS50262">
    <property type="entry name" value="G_PROTEIN_RECEP_F1_2"/>
    <property type="match status" value="1"/>
</dbReference>
<dbReference type="GO" id="GO:0004930">
    <property type="term" value="F:G protein-coupled receptor activity"/>
    <property type="evidence" value="ECO:0007669"/>
    <property type="project" value="UniProtKB-KW"/>
</dbReference>
<comment type="subcellular location">
    <subcellularLocation>
        <location evidence="1">Membrane</location>
        <topology evidence="1">Multi-pass membrane protein</topology>
    </subcellularLocation>
</comment>
<dbReference type="PANTHER" id="PTHR24240">
    <property type="entry name" value="OPSIN"/>
    <property type="match status" value="1"/>
</dbReference>
<evidence type="ECO:0000259" key="9">
    <source>
        <dbReference type="PROSITE" id="PS50262"/>
    </source>
</evidence>
<dbReference type="InterPro" id="IPR050125">
    <property type="entry name" value="GPCR_opsins"/>
</dbReference>
<evidence type="ECO:0000256" key="6">
    <source>
        <dbReference type="ARBA" id="ARBA00023170"/>
    </source>
</evidence>
<evidence type="ECO:0000313" key="13">
    <source>
        <dbReference type="Proteomes" id="UP000663877"/>
    </source>
</evidence>
<feature type="transmembrane region" description="Helical" evidence="8">
    <location>
        <begin position="174"/>
        <end position="196"/>
    </location>
</feature>
<protein>
    <recommendedName>
        <fullName evidence="9">G-protein coupled receptors family 1 profile domain-containing protein</fullName>
    </recommendedName>
</protein>
<keyword evidence="3 8" id="KW-1133">Transmembrane helix</keyword>
<dbReference type="SUPFAM" id="SSF81321">
    <property type="entry name" value="Family A G protein-coupled receptor-like"/>
    <property type="match status" value="1"/>
</dbReference>
<feature type="transmembrane region" description="Helical" evidence="8">
    <location>
        <begin position="12"/>
        <end position="37"/>
    </location>
</feature>
<sequence>MYNASTTNIESWFIPLDILAIICIIFVIILSIIYLFIIILDKTCHTIPLMLIGNTCFIALLAGCSILSMCIFTLENDLKQIHYQDSLCIFRAYTAYVSCALFNFSFLLQAIYRYITIIYPSYLLWQSAKIQILFICLIWIFSFIYPFEFVFTNEITYNIDNQICQLPFQFSLSIIYVTHCAYIIPVLMIMLIYFKLVRYVREMGKRVTPVNALFRAQRELKMVQRTVIIITILVILCFPYALFIGISFFTAPPKYHFRIAYIFADVSILSVMLALFQFTDSLKESIMKRINRTSNIIVILRT</sequence>
<gene>
    <name evidence="10" type="ORF">BJG266_LOCUS22508</name>
    <name evidence="11" type="ORF">QVE165_LOCUS51453</name>
</gene>
<keyword evidence="4" id="KW-0297">G-protein coupled receptor</keyword>
<dbReference type="AlphaFoldDB" id="A0A814QN91"/>
<feature type="transmembrane region" description="Helical" evidence="8">
    <location>
        <begin position="49"/>
        <end position="74"/>
    </location>
</feature>
<reference evidence="10" key="1">
    <citation type="submission" date="2021-02" db="EMBL/GenBank/DDBJ databases">
        <authorList>
            <person name="Nowell W R."/>
        </authorList>
    </citation>
    <scope>NUCLEOTIDE SEQUENCE</scope>
</reference>
<keyword evidence="2 8" id="KW-0812">Transmembrane</keyword>
<keyword evidence="12" id="KW-1185">Reference proteome</keyword>
<evidence type="ECO:0000256" key="1">
    <source>
        <dbReference type="ARBA" id="ARBA00004141"/>
    </source>
</evidence>
<dbReference type="Gene3D" id="1.20.1070.10">
    <property type="entry name" value="Rhodopsin 7-helix transmembrane proteins"/>
    <property type="match status" value="1"/>
</dbReference>
<comment type="caution">
    <text evidence="10">The sequence shown here is derived from an EMBL/GenBank/DDBJ whole genome shotgun (WGS) entry which is preliminary data.</text>
</comment>
<keyword evidence="6" id="KW-0675">Receptor</keyword>
<feature type="transmembrane region" description="Helical" evidence="8">
    <location>
        <begin position="127"/>
        <end position="147"/>
    </location>
</feature>
<evidence type="ECO:0000256" key="4">
    <source>
        <dbReference type="ARBA" id="ARBA00023040"/>
    </source>
</evidence>
<evidence type="ECO:0000256" key="5">
    <source>
        <dbReference type="ARBA" id="ARBA00023136"/>
    </source>
</evidence>
<evidence type="ECO:0000313" key="10">
    <source>
        <dbReference type="EMBL" id="CAF1121959.1"/>
    </source>
</evidence>
<keyword evidence="5 8" id="KW-0472">Membrane</keyword>
<proteinExistence type="predicted"/>
<organism evidence="10 13">
    <name type="scientific">Adineta steineri</name>
    <dbReference type="NCBI Taxonomy" id="433720"/>
    <lineage>
        <taxon>Eukaryota</taxon>
        <taxon>Metazoa</taxon>
        <taxon>Spiralia</taxon>
        <taxon>Gnathifera</taxon>
        <taxon>Rotifera</taxon>
        <taxon>Eurotatoria</taxon>
        <taxon>Bdelloidea</taxon>
        <taxon>Adinetida</taxon>
        <taxon>Adinetidae</taxon>
        <taxon>Adineta</taxon>
    </lineage>
</organism>
<dbReference type="GO" id="GO:0016020">
    <property type="term" value="C:membrane"/>
    <property type="evidence" value="ECO:0007669"/>
    <property type="project" value="UniProtKB-SubCell"/>
</dbReference>
<accession>A0A814QN91</accession>
<dbReference type="OrthoDB" id="10020568at2759"/>
<dbReference type="EMBL" id="CAJNOI010000142">
    <property type="protein sequence ID" value="CAF1121959.1"/>
    <property type="molecule type" value="Genomic_DNA"/>
</dbReference>
<dbReference type="Proteomes" id="UP000663832">
    <property type="component" value="Unassembled WGS sequence"/>
</dbReference>
<evidence type="ECO:0000313" key="12">
    <source>
        <dbReference type="Proteomes" id="UP000663832"/>
    </source>
</evidence>
<dbReference type="CDD" id="cd00637">
    <property type="entry name" value="7tm_classA_rhodopsin-like"/>
    <property type="match status" value="1"/>
</dbReference>
<dbReference type="EMBL" id="CAJNOM010001112">
    <property type="protein sequence ID" value="CAF1592608.1"/>
    <property type="molecule type" value="Genomic_DNA"/>
</dbReference>
<keyword evidence="7" id="KW-0807">Transducer</keyword>
<evidence type="ECO:0000256" key="7">
    <source>
        <dbReference type="ARBA" id="ARBA00023224"/>
    </source>
</evidence>
<feature type="transmembrane region" description="Helical" evidence="8">
    <location>
        <begin position="227"/>
        <end position="249"/>
    </location>
</feature>
<dbReference type="InterPro" id="IPR000276">
    <property type="entry name" value="GPCR_Rhodpsn"/>
</dbReference>
<feature type="transmembrane region" description="Helical" evidence="8">
    <location>
        <begin position="255"/>
        <end position="279"/>
    </location>
</feature>
<evidence type="ECO:0000256" key="8">
    <source>
        <dbReference type="SAM" id="Phobius"/>
    </source>
</evidence>
<evidence type="ECO:0000256" key="3">
    <source>
        <dbReference type="ARBA" id="ARBA00022989"/>
    </source>
</evidence>
<feature type="domain" description="G-protein coupled receptors family 1 profile" evidence="9">
    <location>
        <begin position="30"/>
        <end position="288"/>
    </location>
</feature>
<feature type="transmembrane region" description="Helical" evidence="8">
    <location>
        <begin position="94"/>
        <end position="115"/>
    </location>
</feature>
<dbReference type="Pfam" id="PF00001">
    <property type="entry name" value="7tm_1"/>
    <property type="match status" value="1"/>
</dbReference>
<dbReference type="InterPro" id="IPR017452">
    <property type="entry name" value="GPCR_Rhodpsn_7TM"/>
</dbReference>